<dbReference type="PANTHER" id="PTHR14239">
    <property type="entry name" value="DUDULIN-RELATED"/>
    <property type="match status" value="1"/>
</dbReference>
<evidence type="ECO:0000259" key="2">
    <source>
        <dbReference type="Pfam" id="PF03807"/>
    </source>
</evidence>
<dbReference type="AlphaFoldDB" id="A0A927GK25"/>
<evidence type="ECO:0000313" key="4">
    <source>
        <dbReference type="Proteomes" id="UP000612233"/>
    </source>
</evidence>
<dbReference type="InterPro" id="IPR051267">
    <property type="entry name" value="STEAP_metalloreductase"/>
</dbReference>
<dbReference type="SUPFAM" id="SSF51735">
    <property type="entry name" value="NAD(P)-binding Rossmann-fold domains"/>
    <property type="match status" value="1"/>
</dbReference>
<name>A0A927GK25_9BACT</name>
<proteinExistence type="predicted"/>
<dbReference type="Pfam" id="PF03807">
    <property type="entry name" value="F420_oxidored"/>
    <property type="match status" value="1"/>
</dbReference>
<comment type="caution">
    <text evidence="3">The sequence shown here is derived from an EMBL/GenBank/DDBJ whole genome shotgun (WGS) entry which is preliminary data.</text>
</comment>
<dbReference type="Gene3D" id="3.40.50.720">
    <property type="entry name" value="NAD(P)-binding Rossmann-like Domain"/>
    <property type="match status" value="1"/>
</dbReference>
<dbReference type="InterPro" id="IPR036291">
    <property type="entry name" value="NAD(P)-bd_dom_sf"/>
</dbReference>
<dbReference type="EMBL" id="JACXAD010000016">
    <property type="protein sequence ID" value="MBD2769107.1"/>
    <property type="molecule type" value="Genomic_DNA"/>
</dbReference>
<keyword evidence="1" id="KW-0560">Oxidoreductase</keyword>
<reference evidence="3" key="1">
    <citation type="submission" date="2020-09" db="EMBL/GenBank/DDBJ databases">
        <authorList>
            <person name="Kim M.K."/>
        </authorList>
    </citation>
    <scope>NUCLEOTIDE SEQUENCE</scope>
    <source>
        <strain evidence="3">BT664</strain>
    </source>
</reference>
<sequence>MNIAVLGTGMVGEAIASRLVELGHQVRMGSRSADNEKAQAWIAKAGSGASTGTFADAIVFGEVIFLATKGESSLDVLGAAGAEAVAGKTVIDVSNPLEFSSNGLPTLAISNTDSLGEQLQRRYPEARIVKSLNTMWCGLMVNPNLVAGGDHEVFVSGNDAEAKEQTKTLLRQFGWQDAHILDLGDISTARGTEMLLPLWLRVWQSTGVGAFNFKIAR</sequence>
<evidence type="ECO:0000313" key="3">
    <source>
        <dbReference type="EMBL" id="MBD2769107.1"/>
    </source>
</evidence>
<dbReference type="RefSeq" id="WP_191005919.1">
    <property type="nucleotide sequence ID" value="NZ_JACXAD010000016.1"/>
</dbReference>
<keyword evidence="4" id="KW-1185">Reference proteome</keyword>
<gene>
    <name evidence="3" type="ORF">IC235_14530</name>
</gene>
<dbReference type="PANTHER" id="PTHR14239:SF10">
    <property type="entry name" value="REDUCTASE"/>
    <property type="match status" value="1"/>
</dbReference>
<accession>A0A927GK25</accession>
<feature type="domain" description="Pyrroline-5-carboxylate reductase catalytic N-terminal" evidence="2">
    <location>
        <begin position="3"/>
        <end position="96"/>
    </location>
</feature>
<protein>
    <submittedName>
        <fullName evidence="3">NAD(P)-binding domain-containing protein</fullName>
    </submittedName>
</protein>
<dbReference type="InterPro" id="IPR028939">
    <property type="entry name" value="P5C_Rdtase_cat_N"/>
</dbReference>
<evidence type="ECO:0000256" key="1">
    <source>
        <dbReference type="ARBA" id="ARBA00023002"/>
    </source>
</evidence>
<organism evidence="3 4">
    <name type="scientific">Hymenobacter montanus</name>
    <dbReference type="NCBI Taxonomy" id="2771359"/>
    <lineage>
        <taxon>Bacteria</taxon>
        <taxon>Pseudomonadati</taxon>
        <taxon>Bacteroidota</taxon>
        <taxon>Cytophagia</taxon>
        <taxon>Cytophagales</taxon>
        <taxon>Hymenobacteraceae</taxon>
        <taxon>Hymenobacter</taxon>
    </lineage>
</organism>
<dbReference type="GO" id="GO:0016491">
    <property type="term" value="F:oxidoreductase activity"/>
    <property type="evidence" value="ECO:0007669"/>
    <property type="project" value="UniProtKB-KW"/>
</dbReference>
<dbReference type="Proteomes" id="UP000612233">
    <property type="component" value="Unassembled WGS sequence"/>
</dbReference>